<dbReference type="Gene3D" id="1.10.1200.10">
    <property type="entry name" value="ACP-like"/>
    <property type="match status" value="1"/>
</dbReference>
<dbReference type="InterPro" id="IPR009081">
    <property type="entry name" value="PP-bd_ACP"/>
</dbReference>
<gene>
    <name evidence="7" type="ORF">PVAG01_07791</name>
</gene>
<name>A0ABR4PDF1_9HELO</name>
<feature type="region of interest" description="Disordered" evidence="5">
    <location>
        <begin position="979"/>
        <end position="1002"/>
    </location>
</feature>
<proteinExistence type="predicted"/>
<keyword evidence="2" id="KW-0597">Phosphoprotein</keyword>
<dbReference type="Gene3D" id="3.40.50.720">
    <property type="entry name" value="NAD(P)-binding Rossmann-like Domain"/>
    <property type="match status" value="1"/>
</dbReference>
<dbReference type="SMART" id="SM00823">
    <property type="entry name" value="PKS_PP"/>
    <property type="match status" value="1"/>
</dbReference>
<reference evidence="7 8" key="1">
    <citation type="submission" date="2024-06" db="EMBL/GenBank/DDBJ databases">
        <title>Complete genome of Phlyctema vagabunda strain 19-DSS-EL-015.</title>
        <authorList>
            <person name="Fiorenzani C."/>
        </authorList>
    </citation>
    <scope>NUCLEOTIDE SEQUENCE [LARGE SCALE GENOMIC DNA]</scope>
    <source>
        <strain evidence="7 8">19-DSS-EL-015</strain>
    </source>
</reference>
<accession>A0ABR4PDF1</accession>
<dbReference type="PROSITE" id="PS50075">
    <property type="entry name" value="CARRIER"/>
    <property type="match status" value="1"/>
</dbReference>
<dbReference type="InterPro" id="IPR020843">
    <property type="entry name" value="ER"/>
</dbReference>
<dbReference type="InterPro" id="IPR036291">
    <property type="entry name" value="NAD(P)-bd_dom_sf"/>
</dbReference>
<evidence type="ECO:0000313" key="8">
    <source>
        <dbReference type="Proteomes" id="UP001629113"/>
    </source>
</evidence>
<dbReference type="InterPro" id="IPR050091">
    <property type="entry name" value="PKS_NRPS_Biosynth_Enz"/>
</dbReference>
<dbReference type="Pfam" id="PF00550">
    <property type="entry name" value="PP-binding"/>
    <property type="match status" value="1"/>
</dbReference>
<dbReference type="PANTHER" id="PTHR43775">
    <property type="entry name" value="FATTY ACID SYNTHASE"/>
    <property type="match status" value="1"/>
</dbReference>
<keyword evidence="4" id="KW-0511">Multifunctional enzyme</keyword>
<evidence type="ECO:0000259" key="6">
    <source>
        <dbReference type="PROSITE" id="PS50075"/>
    </source>
</evidence>
<dbReference type="CDD" id="cd05195">
    <property type="entry name" value="enoyl_red"/>
    <property type="match status" value="1"/>
</dbReference>
<keyword evidence="8" id="KW-1185">Reference proteome</keyword>
<dbReference type="Gene3D" id="3.90.180.10">
    <property type="entry name" value="Medium-chain alcohol dehydrogenases, catalytic domain"/>
    <property type="match status" value="1"/>
</dbReference>
<dbReference type="Pfam" id="PF13602">
    <property type="entry name" value="ADH_zinc_N_2"/>
    <property type="match status" value="1"/>
</dbReference>
<dbReference type="InterPro" id="IPR036736">
    <property type="entry name" value="ACP-like_sf"/>
</dbReference>
<evidence type="ECO:0000313" key="7">
    <source>
        <dbReference type="EMBL" id="KAL3421346.1"/>
    </source>
</evidence>
<keyword evidence="3" id="KW-0808">Transferase</keyword>
<dbReference type="InterPro" id="IPR013968">
    <property type="entry name" value="PKS_KR"/>
</dbReference>
<dbReference type="SMART" id="SM00822">
    <property type="entry name" value="PKS_KR"/>
    <property type="match status" value="1"/>
</dbReference>
<organism evidence="7 8">
    <name type="scientific">Phlyctema vagabunda</name>
    <dbReference type="NCBI Taxonomy" id="108571"/>
    <lineage>
        <taxon>Eukaryota</taxon>
        <taxon>Fungi</taxon>
        <taxon>Dikarya</taxon>
        <taxon>Ascomycota</taxon>
        <taxon>Pezizomycotina</taxon>
        <taxon>Leotiomycetes</taxon>
        <taxon>Helotiales</taxon>
        <taxon>Dermateaceae</taxon>
        <taxon>Phlyctema</taxon>
    </lineage>
</organism>
<evidence type="ECO:0000256" key="1">
    <source>
        <dbReference type="ARBA" id="ARBA00022450"/>
    </source>
</evidence>
<dbReference type="SUPFAM" id="SSF51735">
    <property type="entry name" value="NAD(P)-binding Rossmann-fold domains"/>
    <property type="match status" value="2"/>
</dbReference>
<dbReference type="InterPro" id="IPR020806">
    <property type="entry name" value="PKS_PP-bd"/>
</dbReference>
<dbReference type="SUPFAM" id="SSF50129">
    <property type="entry name" value="GroES-like"/>
    <property type="match status" value="1"/>
</dbReference>
<evidence type="ECO:0000256" key="2">
    <source>
        <dbReference type="ARBA" id="ARBA00022553"/>
    </source>
</evidence>
<evidence type="ECO:0000256" key="4">
    <source>
        <dbReference type="ARBA" id="ARBA00023268"/>
    </source>
</evidence>
<dbReference type="Proteomes" id="UP001629113">
    <property type="component" value="Unassembled WGS sequence"/>
</dbReference>
<dbReference type="SMART" id="SM00829">
    <property type="entry name" value="PKS_ER"/>
    <property type="match status" value="1"/>
</dbReference>
<protein>
    <submittedName>
        <fullName evidence="7">Polyketide synthase</fullName>
    </submittedName>
</protein>
<dbReference type="InterPro" id="IPR057326">
    <property type="entry name" value="KR_dom"/>
</dbReference>
<dbReference type="Pfam" id="PF08659">
    <property type="entry name" value="KR"/>
    <property type="match status" value="1"/>
</dbReference>
<evidence type="ECO:0000256" key="3">
    <source>
        <dbReference type="ARBA" id="ARBA00022679"/>
    </source>
</evidence>
<dbReference type="EMBL" id="JBFCZG010000006">
    <property type="protein sequence ID" value="KAL3421346.1"/>
    <property type="molecule type" value="Genomic_DNA"/>
</dbReference>
<dbReference type="Pfam" id="PF08240">
    <property type="entry name" value="ADH_N"/>
    <property type="match status" value="1"/>
</dbReference>
<keyword evidence="1" id="KW-0596">Phosphopantetheine</keyword>
<sequence>MGILPGWWLGEDDNRSDEPYVSPQRWEEELRNAGFAGVEAAPLDQTSPYHLNATILARPIQSTQSSKGITLLTSDVVGQITHIVEDMFVKRGLHVDFCTLSQEPTPGQDIVSLLDIEKPFFAGISESDLSDFLCLVSNLESRRVLWVTKASQIYCKDPEYSLAIGMSRTVRSELLAAFATLEIDSLESEAVVCDAIFKVYEKLQQSQEETGLDPDYEFALSDGLVRISRFHWISIPEESSKNSVNSGPKTLEIGTRGLLQTLQWVLRSRSELEADDVEVEVRAMGMNFKDVLIAMGIVDGRDPEKDDLGCECSGIVRRIGLNVQNVEVGDRVVVFSPGCLCTEMTIPSRLCTKIPDSLSFEEAATMPTVYSTVIRAIMELGKLEAGQSILVHSAAGGVGIAAIYLAKMIGADIYVTVGTPEKVEFVANEFGIDRSHIFNSRDDSFLNGLLQATNGRGVDLVLNSLSGELLHASWKCVANYGMMIEIGKRDLIGRGKLSMDIFEANRGYVGLDIAQIIEDRPAIATRLVTRTIELYEEGSIKPIHPITRFDAAAIEDAFRYLQKGLHTGKVVITMPSSVDDLPTAVAARPLTFRPDVSYLLIGGLGGLGQSTAKWMAEHGAKNLVFLSRSAGATETYEAFFNELVAIGCAYQSFRGSVTNLKDVENAVLNAATPIGGVLQMSMVLRDQPISEISIGDWEAVVSPKIQGTWNLHKALSKEKLDFFVLFSSVSGLIGNWGQANYAAANTFLDSFVQYRQSLGLPASVLEIGCMEEVGYVSQNPAVMEVCRSSAMYMLSERDFLESLQLIIERSTPLPAPKTLASTDGYLNTSQVAIGLASTLPLGDPSNRTIWKRDPRMAVYHNLKEQSAATSSSTDSELKTFLASITTDSTKLSTTSSVEFLAREIGIHVCSFLMKSEEELDTSLSLTAIGVDSLIAIEIRNWWRQSLGVEISVLELLNGGSIRQLGELAVLKLRQKLELASGGSKGGSDIREDGDTYLVNKAP</sequence>
<dbReference type="InterPro" id="IPR011032">
    <property type="entry name" value="GroES-like_sf"/>
</dbReference>
<dbReference type="SUPFAM" id="SSF47336">
    <property type="entry name" value="ACP-like"/>
    <property type="match status" value="1"/>
</dbReference>
<comment type="caution">
    <text evidence="7">The sequence shown here is derived from an EMBL/GenBank/DDBJ whole genome shotgun (WGS) entry which is preliminary data.</text>
</comment>
<dbReference type="InterPro" id="IPR013154">
    <property type="entry name" value="ADH-like_N"/>
</dbReference>
<evidence type="ECO:0000256" key="5">
    <source>
        <dbReference type="SAM" id="MobiDB-lite"/>
    </source>
</evidence>
<feature type="domain" description="Carrier" evidence="6">
    <location>
        <begin position="895"/>
        <end position="972"/>
    </location>
</feature>
<dbReference type="PANTHER" id="PTHR43775:SF49">
    <property type="entry name" value="SYNTHASE, PUTATIVE (JCVI)-RELATED"/>
    <property type="match status" value="1"/>
</dbReference>